<feature type="transmembrane region" description="Helical" evidence="5">
    <location>
        <begin position="287"/>
        <end position="307"/>
    </location>
</feature>
<keyword evidence="5" id="KW-0407">Ion channel</keyword>
<dbReference type="GO" id="GO:0005230">
    <property type="term" value="F:extracellular ligand-gated monoatomic ion channel activity"/>
    <property type="evidence" value="ECO:0007669"/>
    <property type="project" value="InterPro"/>
</dbReference>
<accession>A0A8B8D5B8</accession>
<evidence type="ECO:0000256" key="2">
    <source>
        <dbReference type="ARBA" id="ARBA00022692"/>
    </source>
</evidence>
<dbReference type="Gene3D" id="2.70.170.10">
    <property type="entry name" value="Neurotransmitter-gated ion-channel ligand-binding domain"/>
    <property type="match status" value="1"/>
</dbReference>
<dbReference type="KEGG" id="cvn:111124152"/>
<feature type="transmembrane region" description="Helical" evidence="5">
    <location>
        <begin position="539"/>
        <end position="561"/>
    </location>
</feature>
<dbReference type="InterPro" id="IPR036719">
    <property type="entry name" value="Neuro-gated_channel_TM_sf"/>
</dbReference>
<evidence type="ECO:0000256" key="4">
    <source>
        <dbReference type="ARBA" id="ARBA00023136"/>
    </source>
</evidence>
<evidence type="ECO:0000313" key="9">
    <source>
        <dbReference type="RefSeq" id="XP_022322724.1"/>
    </source>
</evidence>
<comment type="caution">
    <text evidence="5">Lacks conserved residue(s) required for the propagation of feature annotation.</text>
</comment>
<feature type="domain" description="Neurotransmitter-gated ion-channel ligand-binding" evidence="6">
    <location>
        <begin position="29"/>
        <end position="222"/>
    </location>
</feature>
<gene>
    <name evidence="9" type="primary">LOC111124152</name>
</gene>
<protein>
    <submittedName>
        <fullName evidence="9">Neuronal acetylcholine receptor subunit alpha-3-like</fullName>
    </submittedName>
</protein>
<dbReference type="InterPro" id="IPR006201">
    <property type="entry name" value="Neur_channel"/>
</dbReference>
<dbReference type="FunFam" id="1.20.58.390:FF:000043">
    <property type="entry name" value="AcetylCholine Receptor"/>
    <property type="match status" value="1"/>
</dbReference>
<keyword evidence="2 5" id="KW-0812">Transmembrane</keyword>
<dbReference type="CDD" id="cd19051">
    <property type="entry name" value="LGIC_TM_cation"/>
    <property type="match status" value="1"/>
</dbReference>
<evidence type="ECO:0000313" key="8">
    <source>
        <dbReference type="Proteomes" id="UP000694844"/>
    </source>
</evidence>
<dbReference type="GO" id="GO:0004888">
    <property type="term" value="F:transmembrane signaling receptor activity"/>
    <property type="evidence" value="ECO:0007669"/>
    <property type="project" value="InterPro"/>
</dbReference>
<name>A0A8B8D5B8_CRAVI</name>
<comment type="subcellular location">
    <subcellularLocation>
        <location evidence="1">Membrane</location>
        <topology evidence="1">Multi-pass membrane protein</topology>
    </subcellularLocation>
</comment>
<dbReference type="OrthoDB" id="6270741at2759"/>
<dbReference type="SUPFAM" id="SSF63712">
    <property type="entry name" value="Nicotinic receptor ligand binding domain-like"/>
    <property type="match status" value="1"/>
</dbReference>
<dbReference type="InterPro" id="IPR006202">
    <property type="entry name" value="Neur_chan_lig-bd"/>
</dbReference>
<feature type="chain" id="PRO_5034890122" evidence="5">
    <location>
        <begin position="24"/>
        <end position="565"/>
    </location>
</feature>
<dbReference type="InterPro" id="IPR036734">
    <property type="entry name" value="Neur_chan_lig-bd_sf"/>
</dbReference>
<keyword evidence="3 5" id="KW-1133">Transmembrane helix</keyword>
<feature type="transmembrane region" description="Helical" evidence="5">
    <location>
        <begin position="222"/>
        <end position="244"/>
    </location>
</feature>
<comment type="similarity">
    <text evidence="5">Belongs to the ligand-gated ion channel (TC 1.A.9) family.</text>
</comment>
<dbReference type="PANTHER" id="PTHR18945">
    <property type="entry name" value="NEUROTRANSMITTER GATED ION CHANNEL"/>
    <property type="match status" value="1"/>
</dbReference>
<evidence type="ECO:0000256" key="3">
    <source>
        <dbReference type="ARBA" id="ARBA00022989"/>
    </source>
</evidence>
<sequence>MVYPDVPLTLIILLSLLPWLALAELFGEARLLDAIFKEYKKEARPCHNVSKSVQVSLGFTLTRLDALTWKDDFLSWNPSHYDNTKRVTVSGKTIWQPDLALDNSVGDIYNGDFADHFRVSIHHSGEILWEPGGTFKTTCEMGINAYPFDHQTCDIVFASWQYTQDQVNLTTIQDTISMETYAENGEWEIEFTQIKRAVWSSDSHPNDLFPEIVVTIHVRRRYLYYLVNIMLPCMMMSLLVLVIFHLPPDSGEKVSLGVTVLLAFSVFQLMIAESVPTSSKSIPLIEIYLLFFMGESTFSVAVSVLVLNFHHRMEYKPPPDWLRKIVLDWMARLLFMRRIKASATYPINVNIQAEKRGTDVIEKAVLNLESETGNTTDENIDSKQTLATNFKTFTSSHLSRLGEPVKPMQTEQNPHRIPEIQIHLSESKSESVHSLHNETPIEDMKSKERNHLKTCDSTRFEPGDHTSTRGLSPEVARSAVRLIRSIAAIDKISNGSYRDELMTMIRETYRELCQQRKDDELDAVFENEWKRIAKIVDRFFFIMTSVLMIISTIVVFCGMPYSNHD</sequence>
<reference evidence="9" key="1">
    <citation type="submission" date="2025-08" db="UniProtKB">
        <authorList>
            <consortium name="RefSeq"/>
        </authorList>
    </citation>
    <scope>IDENTIFICATION</scope>
    <source>
        <tissue evidence="9">Whole sample</tissue>
    </source>
</reference>
<dbReference type="Proteomes" id="UP000694844">
    <property type="component" value="Chromosome 3"/>
</dbReference>
<dbReference type="RefSeq" id="XP_022322724.1">
    <property type="nucleotide sequence ID" value="XM_022467016.1"/>
</dbReference>
<dbReference type="CDD" id="cd18989">
    <property type="entry name" value="LGIC_ECD_cation"/>
    <property type="match status" value="1"/>
</dbReference>
<dbReference type="Pfam" id="PF02931">
    <property type="entry name" value="Neur_chan_LBD"/>
    <property type="match status" value="1"/>
</dbReference>
<dbReference type="PROSITE" id="PS00236">
    <property type="entry name" value="NEUROTR_ION_CHANNEL"/>
    <property type="match status" value="1"/>
</dbReference>
<dbReference type="FunFam" id="2.70.170.10:FF:000028">
    <property type="entry name" value="AcetylCholine Receptor"/>
    <property type="match status" value="1"/>
</dbReference>
<evidence type="ECO:0000256" key="1">
    <source>
        <dbReference type="ARBA" id="ARBA00004141"/>
    </source>
</evidence>
<dbReference type="InterPro" id="IPR038050">
    <property type="entry name" value="Neuro_actylchol_rec"/>
</dbReference>
<evidence type="ECO:0000259" key="7">
    <source>
        <dbReference type="Pfam" id="PF02932"/>
    </source>
</evidence>
<feature type="domain" description="Neurotransmitter-gated ion-channel transmembrane" evidence="7">
    <location>
        <begin position="229"/>
        <end position="556"/>
    </location>
</feature>
<evidence type="ECO:0000259" key="6">
    <source>
        <dbReference type="Pfam" id="PF02931"/>
    </source>
</evidence>
<dbReference type="GeneID" id="111124152"/>
<keyword evidence="5" id="KW-0813">Transport</keyword>
<dbReference type="GO" id="GO:0016020">
    <property type="term" value="C:membrane"/>
    <property type="evidence" value="ECO:0007669"/>
    <property type="project" value="UniProtKB-SubCell"/>
</dbReference>
<keyword evidence="5" id="KW-0732">Signal</keyword>
<keyword evidence="4 5" id="KW-0472">Membrane</keyword>
<dbReference type="PRINTS" id="PR00252">
    <property type="entry name" value="NRIONCHANNEL"/>
</dbReference>
<dbReference type="AlphaFoldDB" id="A0A8B8D5B8"/>
<keyword evidence="8" id="KW-1185">Reference proteome</keyword>
<dbReference type="InterPro" id="IPR006029">
    <property type="entry name" value="Neurotrans-gated_channel_TM"/>
</dbReference>
<keyword evidence="5" id="KW-0406">Ion transport</keyword>
<dbReference type="SUPFAM" id="SSF90112">
    <property type="entry name" value="Neurotransmitter-gated ion-channel transmembrane pore"/>
    <property type="match status" value="1"/>
</dbReference>
<dbReference type="Gene3D" id="1.20.58.390">
    <property type="entry name" value="Neurotransmitter-gated ion-channel transmembrane domain"/>
    <property type="match status" value="2"/>
</dbReference>
<dbReference type="InterPro" id="IPR018000">
    <property type="entry name" value="Neurotransmitter_ion_chnl_CS"/>
</dbReference>
<evidence type="ECO:0000256" key="5">
    <source>
        <dbReference type="RuleBase" id="RU000687"/>
    </source>
</evidence>
<feature type="signal peptide" evidence="5">
    <location>
        <begin position="1"/>
        <end position="23"/>
    </location>
</feature>
<dbReference type="Pfam" id="PF02932">
    <property type="entry name" value="Neur_chan_memb"/>
    <property type="match status" value="1"/>
</dbReference>
<organism evidence="8 9">
    <name type="scientific">Crassostrea virginica</name>
    <name type="common">Eastern oyster</name>
    <dbReference type="NCBI Taxonomy" id="6565"/>
    <lineage>
        <taxon>Eukaryota</taxon>
        <taxon>Metazoa</taxon>
        <taxon>Spiralia</taxon>
        <taxon>Lophotrochozoa</taxon>
        <taxon>Mollusca</taxon>
        <taxon>Bivalvia</taxon>
        <taxon>Autobranchia</taxon>
        <taxon>Pteriomorphia</taxon>
        <taxon>Ostreida</taxon>
        <taxon>Ostreoidea</taxon>
        <taxon>Ostreidae</taxon>
        <taxon>Crassostrea</taxon>
    </lineage>
</organism>
<proteinExistence type="inferred from homology"/>